<dbReference type="Gene3D" id="3.40.50.300">
    <property type="entry name" value="P-loop containing nucleotide triphosphate hydrolases"/>
    <property type="match status" value="2"/>
</dbReference>
<evidence type="ECO:0000259" key="11">
    <source>
        <dbReference type="PROSITE" id="PS51198"/>
    </source>
</evidence>
<dbReference type="SUPFAM" id="SSF52540">
    <property type="entry name" value="P-loop containing nucleoside triphosphate hydrolases"/>
    <property type="match status" value="1"/>
</dbReference>
<comment type="caution">
    <text evidence="12">The sequence shown here is derived from an EMBL/GenBank/DDBJ whole genome shotgun (WGS) entry which is preliminary data.</text>
</comment>
<dbReference type="InterPro" id="IPR027417">
    <property type="entry name" value="P-loop_NTPase"/>
</dbReference>
<feature type="domain" description="UvrD-like helicase ATP-binding" evidence="11">
    <location>
        <begin position="1"/>
        <end position="287"/>
    </location>
</feature>
<comment type="catalytic activity">
    <reaction evidence="6">
        <text>Couples ATP hydrolysis with the unwinding of duplex DNA by translocating in the 3'-5' direction.</text>
        <dbReference type="EC" id="5.6.2.4"/>
    </reaction>
</comment>
<dbReference type="PROSITE" id="PS51198">
    <property type="entry name" value="UVRD_HELICASE_ATP_BIND"/>
    <property type="match status" value="1"/>
</dbReference>
<evidence type="ECO:0000256" key="9">
    <source>
        <dbReference type="ARBA" id="ARBA00048988"/>
    </source>
</evidence>
<evidence type="ECO:0000256" key="3">
    <source>
        <dbReference type="ARBA" id="ARBA00022806"/>
    </source>
</evidence>
<protein>
    <recommendedName>
        <fullName evidence="7">DNA 3'-5' helicase</fullName>
        <ecNumber evidence="7">5.6.2.4</ecNumber>
    </recommendedName>
    <alternativeName>
        <fullName evidence="8">DNA 3'-5' helicase II</fullName>
    </alternativeName>
</protein>
<keyword evidence="2 10" id="KW-0378">Hydrolase</keyword>
<dbReference type="PANTHER" id="PTHR11070:SF2">
    <property type="entry name" value="ATP-DEPENDENT DNA HELICASE SRS2"/>
    <property type="match status" value="1"/>
</dbReference>
<evidence type="ECO:0000256" key="8">
    <source>
        <dbReference type="ARBA" id="ARBA00034923"/>
    </source>
</evidence>
<keyword evidence="1 10" id="KW-0547">Nucleotide-binding</keyword>
<evidence type="ECO:0000256" key="5">
    <source>
        <dbReference type="ARBA" id="ARBA00023235"/>
    </source>
</evidence>
<dbReference type="InterPro" id="IPR014017">
    <property type="entry name" value="DNA_helicase_UvrD-like_C"/>
</dbReference>
<keyword evidence="13" id="KW-1185">Reference proteome</keyword>
<dbReference type="InterPro" id="IPR000212">
    <property type="entry name" value="DNA_helicase_UvrD/REP"/>
</dbReference>
<evidence type="ECO:0000313" key="13">
    <source>
        <dbReference type="Proteomes" id="UP001152658"/>
    </source>
</evidence>
<dbReference type="Proteomes" id="UP001152658">
    <property type="component" value="Unassembled WGS sequence"/>
</dbReference>
<evidence type="ECO:0000256" key="1">
    <source>
        <dbReference type="ARBA" id="ARBA00022741"/>
    </source>
</evidence>
<dbReference type="RefSeq" id="WP_261925456.1">
    <property type="nucleotide sequence ID" value="NZ_CALYLK010000048.1"/>
</dbReference>
<dbReference type="Pfam" id="PF00580">
    <property type="entry name" value="UvrD-helicase"/>
    <property type="match status" value="1"/>
</dbReference>
<accession>A0ABN8TLY1</accession>
<keyword evidence="5" id="KW-0413">Isomerase</keyword>
<gene>
    <name evidence="12" type="ORF">VAE063_150004</name>
</gene>
<evidence type="ECO:0000256" key="7">
    <source>
        <dbReference type="ARBA" id="ARBA00034808"/>
    </source>
</evidence>
<evidence type="ECO:0000256" key="2">
    <source>
        <dbReference type="ARBA" id="ARBA00022801"/>
    </source>
</evidence>
<dbReference type="EC" id="5.6.2.4" evidence="7"/>
<reference evidence="12" key="1">
    <citation type="submission" date="2022-06" db="EMBL/GenBank/DDBJ databases">
        <authorList>
            <person name="Goudenege D."/>
            <person name="Le Roux F."/>
        </authorList>
    </citation>
    <scope>NUCLEOTIDE SEQUENCE</scope>
    <source>
        <strain evidence="12">12-063</strain>
    </source>
</reference>
<evidence type="ECO:0000313" key="12">
    <source>
        <dbReference type="EMBL" id="CAH8205528.1"/>
    </source>
</evidence>
<dbReference type="InterPro" id="IPR014016">
    <property type="entry name" value="UvrD-like_ATP-bd"/>
</dbReference>
<dbReference type="PANTHER" id="PTHR11070">
    <property type="entry name" value="UVRD / RECB / PCRA DNA HELICASE FAMILY MEMBER"/>
    <property type="match status" value="1"/>
</dbReference>
<evidence type="ECO:0000256" key="4">
    <source>
        <dbReference type="ARBA" id="ARBA00022840"/>
    </source>
</evidence>
<organism evidence="12 13">
    <name type="scientific">Vibrio aestuarianus</name>
    <dbReference type="NCBI Taxonomy" id="28171"/>
    <lineage>
        <taxon>Bacteria</taxon>
        <taxon>Pseudomonadati</taxon>
        <taxon>Pseudomonadota</taxon>
        <taxon>Gammaproteobacteria</taxon>
        <taxon>Vibrionales</taxon>
        <taxon>Vibrionaceae</taxon>
        <taxon>Vibrio</taxon>
    </lineage>
</organism>
<dbReference type="Pfam" id="PF13361">
    <property type="entry name" value="UvrD_C"/>
    <property type="match status" value="1"/>
</dbReference>
<proteinExistence type="predicted"/>
<sequence length="582" mass="65311">MKLSKQQENIVNAPLQSLSVIACAGSGKTKTAIHRLANMRAELRDERGYMALLSFSNVAVKTFRDAYAKHLYEKGLNCSGSHDRVVIETLDGFITSNILRPHARRTMGSKSTPFLISGGEHFLNNEQYKFWAVKSDGETYPIQNNEVPNISVKRKAEGLEFFIKKNDQIHIVNNGLSVLKRLGKVGAYTHTFGKLWAWKVLSEQKGLLNALAKRYPHIIIDEAQDLDPLHGILIEKLISVGVKVSLIGDPNQAIYEFNGANGDFLKDTNEKTDSHLCFPLSKNYRSIKDILDISNTLSGNNDKYDRLKAHEGLGAYYVVFDPKHTPKTIDMFTGEIERYGLDLANSVVLYRGRRQAEKINGSITPIGQGKTKLLIEATVHRDIQRNYFEAYKKLATCVFGLICETSENIESLIAGNDLPQELQELRRKLWKFVRCPNSGLPSASLKAKSEWHPKAKTRVQSLLAQIKDDYGYIPVKNLGHKLSAARLQDTTIDSTVDSQEVSKIRIDTVHQVKGESLSAVLYLATKREHIGDMLEGTNTEVGRIGYVALTRAKDLFILGVPKSFSKEFTEKLSEKGFVEWKP</sequence>
<keyword evidence="4 10" id="KW-0067">ATP-binding</keyword>
<comment type="catalytic activity">
    <reaction evidence="9">
        <text>ATP + H2O = ADP + phosphate + H(+)</text>
        <dbReference type="Rhea" id="RHEA:13065"/>
        <dbReference type="ChEBI" id="CHEBI:15377"/>
        <dbReference type="ChEBI" id="CHEBI:15378"/>
        <dbReference type="ChEBI" id="CHEBI:30616"/>
        <dbReference type="ChEBI" id="CHEBI:43474"/>
        <dbReference type="ChEBI" id="CHEBI:456216"/>
        <dbReference type="EC" id="5.6.2.4"/>
    </reaction>
</comment>
<dbReference type="EMBL" id="CALYLK010000048">
    <property type="protein sequence ID" value="CAH8205528.1"/>
    <property type="molecule type" value="Genomic_DNA"/>
</dbReference>
<feature type="binding site" evidence="10">
    <location>
        <begin position="22"/>
        <end position="29"/>
    </location>
    <ligand>
        <name>ATP</name>
        <dbReference type="ChEBI" id="CHEBI:30616"/>
    </ligand>
</feature>
<evidence type="ECO:0000256" key="10">
    <source>
        <dbReference type="PROSITE-ProRule" id="PRU00560"/>
    </source>
</evidence>
<name>A0ABN8TLY1_9VIBR</name>
<dbReference type="PROSITE" id="PS51257">
    <property type="entry name" value="PROKAR_LIPOPROTEIN"/>
    <property type="match status" value="1"/>
</dbReference>
<dbReference type="GO" id="GO:0004386">
    <property type="term" value="F:helicase activity"/>
    <property type="evidence" value="ECO:0007669"/>
    <property type="project" value="UniProtKB-KW"/>
</dbReference>
<evidence type="ECO:0000256" key="6">
    <source>
        <dbReference type="ARBA" id="ARBA00034617"/>
    </source>
</evidence>
<keyword evidence="3 10" id="KW-0347">Helicase</keyword>